<sequence length="102" mass="11873">MGQSGCHKQLWSCQWLAIPLTRAPPLESYVIFIWRITTAVRDDPRLRQAAPRAWTTGTTKSLFHGSWETTCLMSRRFLQSDSFSAHVKYSKYTNTFNKRCSR</sequence>
<dbReference type="EMBL" id="CADCXU010013518">
    <property type="protein sequence ID" value="CAB0003506.1"/>
    <property type="molecule type" value="Genomic_DNA"/>
</dbReference>
<gene>
    <name evidence="1" type="ORF">NTEN_LOCUS9029</name>
</gene>
<protein>
    <submittedName>
        <fullName evidence="1">Uncharacterized protein</fullName>
    </submittedName>
</protein>
<evidence type="ECO:0000313" key="2">
    <source>
        <dbReference type="Proteomes" id="UP000479000"/>
    </source>
</evidence>
<organism evidence="1 2">
    <name type="scientific">Nesidiocoris tenuis</name>
    <dbReference type="NCBI Taxonomy" id="355587"/>
    <lineage>
        <taxon>Eukaryota</taxon>
        <taxon>Metazoa</taxon>
        <taxon>Ecdysozoa</taxon>
        <taxon>Arthropoda</taxon>
        <taxon>Hexapoda</taxon>
        <taxon>Insecta</taxon>
        <taxon>Pterygota</taxon>
        <taxon>Neoptera</taxon>
        <taxon>Paraneoptera</taxon>
        <taxon>Hemiptera</taxon>
        <taxon>Heteroptera</taxon>
        <taxon>Panheteroptera</taxon>
        <taxon>Cimicomorpha</taxon>
        <taxon>Miridae</taxon>
        <taxon>Dicyphina</taxon>
        <taxon>Nesidiocoris</taxon>
    </lineage>
</organism>
<dbReference type="AlphaFoldDB" id="A0A6H5GJF2"/>
<dbReference type="Proteomes" id="UP000479000">
    <property type="component" value="Unassembled WGS sequence"/>
</dbReference>
<keyword evidence="2" id="KW-1185">Reference proteome</keyword>
<name>A0A6H5GJF2_9HEMI</name>
<accession>A0A6H5GJF2</accession>
<proteinExistence type="predicted"/>
<evidence type="ECO:0000313" key="1">
    <source>
        <dbReference type="EMBL" id="CAB0003506.1"/>
    </source>
</evidence>
<reference evidence="1 2" key="1">
    <citation type="submission" date="2020-02" db="EMBL/GenBank/DDBJ databases">
        <authorList>
            <person name="Ferguson B K."/>
        </authorList>
    </citation>
    <scope>NUCLEOTIDE SEQUENCE [LARGE SCALE GENOMIC DNA]</scope>
</reference>